<dbReference type="GO" id="GO:0055085">
    <property type="term" value="P:transmembrane transport"/>
    <property type="evidence" value="ECO:0007669"/>
    <property type="project" value="InterPro"/>
</dbReference>
<dbReference type="Proteomes" id="UP000523821">
    <property type="component" value="Unassembled WGS sequence"/>
</dbReference>
<evidence type="ECO:0000256" key="2">
    <source>
        <dbReference type="ARBA" id="ARBA00022729"/>
    </source>
</evidence>
<feature type="signal peptide" evidence="3">
    <location>
        <begin position="1"/>
        <end position="24"/>
    </location>
</feature>
<keyword evidence="5" id="KW-1185">Reference proteome</keyword>
<accession>A0A7W9FLN3</accession>
<sequence>MFGKLMLAAATAGLLLTASASADAQSYKDTVKELRVGLIGGENASDLMTRNEGYRQLLEKELGIPVKLFPATDYAGIMQAIGAGQVEMAAFGASGFAGAYLDCNGCIEPLVVPQEKDGSTFYYSVMVTRADSGIDSLETAKGHSLAFADPNSTSGYLIPNATFKAQGIDPEQYFSKVGFAGGHEQGVLAVLNKQYDLAVTWTSGQGEMSEGYTRGNLRAMVDKGLLKMSDIKILWQSGKIPNGPTAVRADLPADLKEKLLSILLDLPKSHPDIYESIERGSGAGYARADMDLYKDIIDLRKAEATGGRKS</sequence>
<reference evidence="4 5" key="1">
    <citation type="submission" date="2020-08" db="EMBL/GenBank/DDBJ databases">
        <title>Genomic Encyclopedia of Type Strains, Phase IV (KMG-IV): sequencing the most valuable type-strain genomes for metagenomic binning, comparative biology and taxonomic classification.</title>
        <authorList>
            <person name="Goeker M."/>
        </authorList>
    </citation>
    <scope>NUCLEOTIDE SEQUENCE [LARGE SCALE GENOMIC DNA]</scope>
    <source>
        <strain evidence="4 5">DSM 16268</strain>
    </source>
</reference>
<evidence type="ECO:0000313" key="5">
    <source>
        <dbReference type="Proteomes" id="UP000523821"/>
    </source>
</evidence>
<evidence type="ECO:0000256" key="3">
    <source>
        <dbReference type="SAM" id="SignalP"/>
    </source>
</evidence>
<proteinExistence type="inferred from homology"/>
<protein>
    <submittedName>
        <fullName evidence="4">Phosphonate transport system substrate-binding protein</fullName>
    </submittedName>
</protein>
<dbReference type="Gene3D" id="3.40.190.10">
    <property type="entry name" value="Periplasmic binding protein-like II"/>
    <property type="match status" value="2"/>
</dbReference>
<dbReference type="InterPro" id="IPR017797">
    <property type="entry name" value="Phosphnate-bd"/>
</dbReference>
<organism evidence="4 5">
    <name type="scientific">Prosthecomicrobium pneumaticum</name>
    <dbReference type="NCBI Taxonomy" id="81895"/>
    <lineage>
        <taxon>Bacteria</taxon>
        <taxon>Pseudomonadati</taxon>
        <taxon>Pseudomonadota</taxon>
        <taxon>Alphaproteobacteria</taxon>
        <taxon>Hyphomicrobiales</taxon>
        <taxon>Kaistiaceae</taxon>
        <taxon>Prosthecomicrobium</taxon>
    </lineage>
</organism>
<evidence type="ECO:0000313" key="4">
    <source>
        <dbReference type="EMBL" id="MBB5752950.1"/>
    </source>
</evidence>
<dbReference type="EMBL" id="JACHOO010000003">
    <property type="protein sequence ID" value="MBB5752950.1"/>
    <property type="molecule type" value="Genomic_DNA"/>
</dbReference>
<dbReference type="SUPFAM" id="SSF53850">
    <property type="entry name" value="Periplasmic binding protein-like II"/>
    <property type="match status" value="1"/>
</dbReference>
<dbReference type="GO" id="GO:0015716">
    <property type="term" value="P:organic phosphonate transport"/>
    <property type="evidence" value="ECO:0007669"/>
    <property type="project" value="InterPro"/>
</dbReference>
<keyword evidence="2 3" id="KW-0732">Signal</keyword>
<dbReference type="InterPro" id="IPR005770">
    <property type="entry name" value="PhnD"/>
</dbReference>
<dbReference type="AlphaFoldDB" id="A0A7W9FLN3"/>
<dbReference type="PANTHER" id="PTHR35841:SF1">
    <property type="entry name" value="PHOSPHONATES-BINDING PERIPLASMIC PROTEIN"/>
    <property type="match status" value="1"/>
</dbReference>
<dbReference type="NCBIfam" id="TIGR03431">
    <property type="entry name" value="PhnD"/>
    <property type="match status" value="1"/>
</dbReference>
<dbReference type="PANTHER" id="PTHR35841">
    <property type="entry name" value="PHOSPHONATES-BINDING PERIPLASMIC PROTEIN"/>
    <property type="match status" value="1"/>
</dbReference>
<dbReference type="RefSeq" id="WP_183855212.1">
    <property type="nucleotide sequence ID" value="NZ_JACHOO010000003.1"/>
</dbReference>
<gene>
    <name evidence="4" type="ORF">GGQ63_002004</name>
</gene>
<dbReference type="CDD" id="cd01071">
    <property type="entry name" value="PBP2_PhnD_like"/>
    <property type="match status" value="1"/>
</dbReference>
<dbReference type="NCBIfam" id="TIGR01098">
    <property type="entry name" value="3A0109s03R"/>
    <property type="match status" value="1"/>
</dbReference>
<dbReference type="GO" id="GO:0043190">
    <property type="term" value="C:ATP-binding cassette (ABC) transporter complex"/>
    <property type="evidence" value="ECO:0007669"/>
    <property type="project" value="InterPro"/>
</dbReference>
<name>A0A7W9FLN3_9HYPH</name>
<comment type="caution">
    <text evidence="4">The sequence shown here is derived from an EMBL/GenBank/DDBJ whole genome shotgun (WGS) entry which is preliminary data.</text>
</comment>
<feature type="chain" id="PRO_5031482024" evidence="3">
    <location>
        <begin position="25"/>
        <end position="310"/>
    </location>
</feature>
<evidence type="ECO:0000256" key="1">
    <source>
        <dbReference type="ARBA" id="ARBA00007162"/>
    </source>
</evidence>
<comment type="similarity">
    <text evidence="1">Belongs to the phosphate/phosphite/phosphonate binding protein family.</text>
</comment>
<dbReference type="Pfam" id="PF12974">
    <property type="entry name" value="Phosphonate-bd"/>
    <property type="match status" value="1"/>
</dbReference>